<feature type="compositionally biased region" description="Basic residues" evidence="1">
    <location>
        <begin position="71"/>
        <end position="82"/>
    </location>
</feature>
<evidence type="ECO:0000313" key="3">
    <source>
        <dbReference type="Proteomes" id="UP000024329"/>
    </source>
</evidence>
<name>A0A031JE99_9SPHN</name>
<accession>A0A031JE99</accession>
<reference evidence="2 3" key="1">
    <citation type="submission" date="2014-03" db="EMBL/GenBank/DDBJ databases">
        <title>Whole genome sequence of Novosphingobium resinovorum KF1.</title>
        <authorList>
            <person name="Gan H.M."/>
            <person name="Gan H.Y."/>
            <person name="Chew T.H."/>
            <person name="Savka M.A."/>
        </authorList>
    </citation>
    <scope>NUCLEOTIDE SEQUENCE [LARGE SCALE GENOMIC DNA]</scope>
    <source>
        <strain evidence="2 3">KF1</strain>
    </source>
</reference>
<organism evidence="2 3">
    <name type="scientific">Novosphingobium resinovorum</name>
    <dbReference type="NCBI Taxonomy" id="158500"/>
    <lineage>
        <taxon>Bacteria</taxon>
        <taxon>Pseudomonadati</taxon>
        <taxon>Pseudomonadota</taxon>
        <taxon>Alphaproteobacteria</taxon>
        <taxon>Sphingomonadales</taxon>
        <taxon>Sphingomonadaceae</taxon>
        <taxon>Novosphingobium</taxon>
    </lineage>
</organism>
<protein>
    <submittedName>
        <fullName evidence="2">Uncharacterized protein</fullName>
    </submittedName>
</protein>
<sequence length="82" mass="8834">MNKVVPAVSQQLIEDQHLAGMFFNGEWSMGAGSTPAIDPATGMTLGRVALVARTMSANPLRRPVRPSVGGRRSRRRLGQQCS</sequence>
<gene>
    <name evidence="2" type="ORF">BV97_05212</name>
</gene>
<dbReference type="Proteomes" id="UP000024329">
    <property type="component" value="Unassembled WGS sequence"/>
</dbReference>
<proteinExistence type="predicted"/>
<comment type="caution">
    <text evidence="2">The sequence shown here is derived from an EMBL/GenBank/DDBJ whole genome shotgun (WGS) entry which is preliminary data.</text>
</comment>
<dbReference type="EMBL" id="JFYZ01000059">
    <property type="protein sequence ID" value="EZP71511.1"/>
    <property type="molecule type" value="Genomic_DNA"/>
</dbReference>
<evidence type="ECO:0000256" key="1">
    <source>
        <dbReference type="SAM" id="MobiDB-lite"/>
    </source>
</evidence>
<evidence type="ECO:0000313" key="2">
    <source>
        <dbReference type="EMBL" id="EZP71511.1"/>
    </source>
</evidence>
<dbReference type="AlphaFoldDB" id="A0A031JE99"/>
<feature type="region of interest" description="Disordered" evidence="1">
    <location>
        <begin position="59"/>
        <end position="82"/>
    </location>
</feature>